<protein>
    <submittedName>
        <fullName evidence="1">Uncharacterized protein</fullName>
    </submittedName>
</protein>
<evidence type="ECO:0000313" key="1">
    <source>
        <dbReference type="EMBL" id="CAD0305241.1"/>
    </source>
</evidence>
<accession>A0A6V7BTG9</accession>
<dbReference type="AlphaFoldDB" id="A0A6V7BTG9"/>
<sequence>MLPIVMLTGLFLPTPYLPEGMALTVFASVERSGDGYNRSSLRRLAVNQQSECDKIALGHSKVLLHRHATQEVCVGDSALLLGRHCVGLQPFDDVDTAEELEDDDNGAGMSKQLGRPCWLQDPIHTSQRYYFLSQFVESELRRIDPDYDGIFGDGTGYLFADQRAKKLGEGDAAGHFFIQFT</sequence>
<organism evidence="1 2">
    <name type="scientific">Xanthomonas hortorum pv. carotae</name>
    <dbReference type="NCBI Taxonomy" id="487904"/>
    <lineage>
        <taxon>Bacteria</taxon>
        <taxon>Pseudomonadati</taxon>
        <taxon>Pseudomonadota</taxon>
        <taxon>Gammaproteobacteria</taxon>
        <taxon>Lysobacterales</taxon>
        <taxon>Lysobacteraceae</taxon>
        <taxon>Xanthomonas</taxon>
    </lineage>
</organism>
<name>A0A6V7BTG9_9XANT</name>
<proteinExistence type="predicted"/>
<gene>
    <name evidence="1" type="ORF">CFBP7900_03640</name>
</gene>
<dbReference type="Proteomes" id="UP000587508">
    <property type="component" value="Unassembled WGS sequence"/>
</dbReference>
<dbReference type="EMBL" id="CAJDKC010000003">
    <property type="protein sequence ID" value="CAD0305244.1"/>
    <property type="molecule type" value="Genomic_DNA"/>
</dbReference>
<evidence type="ECO:0000313" key="2">
    <source>
        <dbReference type="Proteomes" id="UP000587508"/>
    </source>
</evidence>
<reference evidence="1 2" key="1">
    <citation type="submission" date="2020-07" db="EMBL/GenBank/DDBJ databases">
        <authorList>
            <person name="Pothier F. J."/>
        </authorList>
    </citation>
    <scope>NUCLEOTIDE SEQUENCE [LARGE SCALE GENOMIC DNA]</scope>
    <source>
        <strain evidence="1 2">CFBP 7900</strain>
    </source>
</reference>
<dbReference type="EMBL" id="CAJDKC010000003">
    <property type="protein sequence ID" value="CAD0305241.1"/>
    <property type="molecule type" value="Genomic_DNA"/>
</dbReference>
<comment type="caution">
    <text evidence="1">The sequence shown here is derived from an EMBL/GenBank/DDBJ whole genome shotgun (WGS) entry which is preliminary data.</text>
</comment>